<dbReference type="Proteomes" id="UP000593892">
    <property type="component" value="Chromosome"/>
</dbReference>
<name>A0A7S7SIY8_PALFE</name>
<dbReference type="InterPro" id="IPR026950">
    <property type="entry name" value="Caps_assemb_Wzi"/>
</dbReference>
<dbReference type="InterPro" id="IPR036938">
    <property type="entry name" value="PAP2/HPO_sf"/>
</dbReference>
<dbReference type="SMART" id="SM00014">
    <property type="entry name" value="acidPPc"/>
    <property type="match status" value="1"/>
</dbReference>
<dbReference type="RefSeq" id="WP_194447105.1">
    <property type="nucleotide sequence ID" value="NZ_CP063849.1"/>
</dbReference>
<proteinExistence type="predicted"/>
<dbReference type="SUPFAM" id="SSF48317">
    <property type="entry name" value="Acid phosphatase/Vanadium-dependent haloperoxidase"/>
    <property type="match status" value="1"/>
</dbReference>
<dbReference type="AlphaFoldDB" id="A0A7S7SIY8"/>
<keyword evidence="3" id="KW-1185">Reference proteome</keyword>
<sequence length="800" mass="87998">MSVGTGRRRALWLRLALVIGVVLGPKQAMAQSGTEPPPASGSPAYIRPISALPKDLFLDQKKVITSPARLRKKDLAWLVPMAGATSFLFATDERNMRDRIHGGPLTQDRSSLFANAGTGVMLSIPAYLAWYGWRHSDEYATTTATVSTRALAASMIATEVVKLIARRQRPLDGDGSGAFLKGSGVNSSFPSMHSAMVWAVAPVVAERYPGWLTKVAVYGLASSVSLSRVAGQKHFPSDVLIGSSLGWLIGHYLAQGAEPKSQRMYLDPPSERRAADSTAAHGFVYVPMDSWVYPALDRLAGLGLIPSQIAGLRPWTRAECRRQLAEADEAMLDRDRDWRAASQAQPLLAALHREFDEADQAGGALVLDSVYVRNGGIAGPALTDGYHFGQTWVNDFGRPFGRGWNMNTGLTVRAESGRFFGYVRSEFQHAAAAAPVSLETRQLISKLDTIPLPPEREADDTNRYRVVEGYAGVRLANLELSVGKQALWWGPGTDGPLSFSTNAEPTKNAKISMLHPYRLPGFLGHLGEIRGEFVMGKLGGHAYTWRPWFNAQKVSFKLTDNLEMGFTRWSMLWGEGHPITFKSFVRNFTATSSEVAIGPTDPRDPGDRKAGFNFKYRIPGLRDWVTIYSDSYSDDDPSPLAAPRHAAISPGIHLTRIPGVPKLDLRVETSSTTPLAIDRGGQFIYYNGQYRSGNTNYGNLLGSSVGRDGRAIQAWSTYWFNARTKVEGSYRQRKISGQFLPGGGTQSDASMKGSVELPGHCYADVMLQYERFWLPVLGGPQRNLSGRVELRWEPRLRLFR</sequence>
<dbReference type="Gene3D" id="2.40.160.130">
    <property type="entry name" value="Capsule assembly protein Wzi"/>
    <property type="match status" value="1"/>
</dbReference>
<gene>
    <name evidence="2" type="ORF">IRI77_21690</name>
</gene>
<reference evidence="2 3" key="1">
    <citation type="submission" date="2020-10" db="EMBL/GenBank/DDBJ databases">
        <title>Complete genome sequence of Paludibaculum fermentans P105T, a facultatively anaerobic acidobacterium capable of dissimilatory Fe(III) reduction.</title>
        <authorList>
            <person name="Dedysh S.N."/>
            <person name="Beletsky A.V."/>
            <person name="Kulichevskaya I.S."/>
            <person name="Mardanov A.V."/>
            <person name="Ravin N.V."/>
        </authorList>
    </citation>
    <scope>NUCLEOTIDE SEQUENCE [LARGE SCALE GENOMIC DNA]</scope>
    <source>
        <strain evidence="2 3">P105</strain>
    </source>
</reference>
<organism evidence="2 3">
    <name type="scientific">Paludibaculum fermentans</name>
    <dbReference type="NCBI Taxonomy" id="1473598"/>
    <lineage>
        <taxon>Bacteria</taxon>
        <taxon>Pseudomonadati</taxon>
        <taxon>Acidobacteriota</taxon>
        <taxon>Terriglobia</taxon>
        <taxon>Bryobacterales</taxon>
        <taxon>Bryobacteraceae</taxon>
        <taxon>Paludibaculum</taxon>
    </lineage>
</organism>
<evidence type="ECO:0000259" key="1">
    <source>
        <dbReference type="SMART" id="SM00014"/>
    </source>
</evidence>
<evidence type="ECO:0000313" key="3">
    <source>
        <dbReference type="Proteomes" id="UP000593892"/>
    </source>
</evidence>
<dbReference type="Pfam" id="PF01569">
    <property type="entry name" value="PAP2"/>
    <property type="match status" value="1"/>
</dbReference>
<dbReference type="KEGG" id="pfer:IRI77_21690"/>
<evidence type="ECO:0000313" key="2">
    <source>
        <dbReference type="EMBL" id="QOY85435.1"/>
    </source>
</evidence>
<dbReference type="InterPro" id="IPR038636">
    <property type="entry name" value="Wzi_sf"/>
</dbReference>
<protein>
    <submittedName>
        <fullName evidence="2">Phosphatase PAP2 family protein</fullName>
    </submittedName>
</protein>
<dbReference type="EMBL" id="CP063849">
    <property type="protein sequence ID" value="QOY85435.1"/>
    <property type="molecule type" value="Genomic_DNA"/>
</dbReference>
<feature type="domain" description="Phosphatidic acid phosphatase type 2/haloperoxidase" evidence="1">
    <location>
        <begin position="145"/>
        <end position="254"/>
    </location>
</feature>
<dbReference type="InterPro" id="IPR000326">
    <property type="entry name" value="PAP2/HPO"/>
</dbReference>
<dbReference type="PANTHER" id="PTHR14969:SF13">
    <property type="entry name" value="AT30094P"/>
    <property type="match status" value="1"/>
</dbReference>
<accession>A0A7S7SIY8</accession>
<dbReference type="CDD" id="cd03394">
    <property type="entry name" value="PAP2_like_5"/>
    <property type="match status" value="1"/>
</dbReference>
<dbReference type="Gene3D" id="1.20.144.10">
    <property type="entry name" value="Phosphatidic acid phosphatase type 2/haloperoxidase"/>
    <property type="match status" value="1"/>
</dbReference>
<dbReference type="Pfam" id="PF14052">
    <property type="entry name" value="Caps_assemb_Wzi"/>
    <property type="match status" value="1"/>
</dbReference>
<dbReference type="PANTHER" id="PTHR14969">
    <property type="entry name" value="SPHINGOSINE-1-PHOSPHATE PHOSPHOHYDROLASE"/>
    <property type="match status" value="1"/>
</dbReference>